<proteinExistence type="predicted"/>
<dbReference type="InterPro" id="IPR039529">
    <property type="entry name" value="PGAP1/BST1"/>
</dbReference>
<evidence type="ECO:0000256" key="1">
    <source>
        <dbReference type="SAM" id="Phobius"/>
    </source>
</evidence>
<dbReference type="PANTHER" id="PTHR15495">
    <property type="entry name" value="NEGATIVE REGULATOR OF VESICLE FORMATION-RELATED"/>
    <property type="match status" value="1"/>
</dbReference>
<dbReference type="Proteomes" id="UP001476798">
    <property type="component" value="Unassembled WGS sequence"/>
</dbReference>
<feature type="transmembrane region" description="Helical" evidence="1">
    <location>
        <begin position="114"/>
        <end position="134"/>
    </location>
</feature>
<dbReference type="EMBL" id="JAHRIO010072392">
    <property type="protein sequence ID" value="MEQ2182503.1"/>
    <property type="molecule type" value="Genomic_DNA"/>
</dbReference>
<organism evidence="2 3">
    <name type="scientific">Goodea atripinnis</name>
    <dbReference type="NCBI Taxonomy" id="208336"/>
    <lineage>
        <taxon>Eukaryota</taxon>
        <taxon>Metazoa</taxon>
        <taxon>Chordata</taxon>
        <taxon>Craniata</taxon>
        <taxon>Vertebrata</taxon>
        <taxon>Euteleostomi</taxon>
        <taxon>Actinopterygii</taxon>
        <taxon>Neopterygii</taxon>
        <taxon>Teleostei</taxon>
        <taxon>Neoteleostei</taxon>
        <taxon>Acanthomorphata</taxon>
        <taxon>Ovalentaria</taxon>
        <taxon>Atherinomorphae</taxon>
        <taxon>Cyprinodontiformes</taxon>
        <taxon>Goodeidae</taxon>
        <taxon>Goodea</taxon>
    </lineage>
</organism>
<accession>A0ABV0PGE1</accession>
<keyword evidence="1" id="KW-0472">Membrane</keyword>
<evidence type="ECO:0000313" key="2">
    <source>
        <dbReference type="EMBL" id="MEQ2182503.1"/>
    </source>
</evidence>
<evidence type="ECO:0000313" key="3">
    <source>
        <dbReference type="Proteomes" id="UP001476798"/>
    </source>
</evidence>
<sequence length="251" mass="27891">MRCGRSGCIRRTSSGMLLSCRSEAVTVTTRSVLDSHPFPVAPEIPTNSHWWYDWFVKCKELVLATVRAFFDLIDAETRQVLILSLSDLASVTHLVVSASNLNGKQALRFCGPMVPVYTAVTLLLACGGQLSTILKSGRAADMSQMVGRGLQPHKINLPVYLLHILLSCSRFQEILSIISVPPEDTFPPTFPDGVLHERAESPEEWPHLLSPLLYLLGAAVAYWGSALLRFLIRLISLTLAPLHRYSYMFKP</sequence>
<reference evidence="2 3" key="1">
    <citation type="submission" date="2021-06" db="EMBL/GenBank/DDBJ databases">
        <authorList>
            <person name="Palmer J.M."/>
        </authorList>
    </citation>
    <scope>NUCLEOTIDE SEQUENCE [LARGE SCALE GENOMIC DNA]</scope>
    <source>
        <strain evidence="2 3">GA_2019</strain>
        <tissue evidence="2">Muscle</tissue>
    </source>
</reference>
<feature type="transmembrane region" description="Helical" evidence="1">
    <location>
        <begin position="212"/>
        <end position="232"/>
    </location>
</feature>
<keyword evidence="3" id="KW-1185">Reference proteome</keyword>
<name>A0ABV0PGE1_9TELE</name>
<keyword evidence="1" id="KW-1133">Transmembrane helix</keyword>
<gene>
    <name evidence="2" type="ORF">GOODEAATRI_023025</name>
</gene>
<dbReference type="PANTHER" id="PTHR15495:SF7">
    <property type="entry name" value="GPI INOSITOL-DEACYLASE"/>
    <property type="match status" value="1"/>
</dbReference>
<comment type="caution">
    <text evidence="2">The sequence shown here is derived from an EMBL/GenBank/DDBJ whole genome shotgun (WGS) entry which is preliminary data.</text>
</comment>
<protein>
    <submittedName>
        <fullName evidence="2">Uncharacterized protein</fullName>
    </submittedName>
</protein>
<keyword evidence="1" id="KW-0812">Transmembrane</keyword>